<protein>
    <recommendedName>
        <fullName evidence="6">Cyclin-dependent kinase inhibitor domain-containing protein</fullName>
    </recommendedName>
</protein>
<dbReference type="Proteomes" id="UP001229421">
    <property type="component" value="Unassembled WGS sequence"/>
</dbReference>
<name>A0AAD8LKD2_TARER</name>
<gene>
    <name evidence="7" type="ORF">QVD17_05742</name>
</gene>
<dbReference type="InterPro" id="IPR044898">
    <property type="entry name" value="CDI_dom_sf"/>
</dbReference>
<evidence type="ECO:0000259" key="6">
    <source>
        <dbReference type="Pfam" id="PF02234"/>
    </source>
</evidence>
<accession>A0AAD8LKD2</accession>
<dbReference type="PIRSF" id="PIRSF017811">
    <property type="entry name" value="CDK_inhib_pln"/>
    <property type="match status" value="1"/>
</dbReference>
<feature type="compositionally biased region" description="Low complexity" evidence="5">
    <location>
        <begin position="154"/>
        <end position="164"/>
    </location>
</feature>
<evidence type="ECO:0000313" key="8">
    <source>
        <dbReference type="Proteomes" id="UP001229421"/>
    </source>
</evidence>
<organism evidence="7 8">
    <name type="scientific">Tagetes erecta</name>
    <name type="common">African marigold</name>
    <dbReference type="NCBI Taxonomy" id="13708"/>
    <lineage>
        <taxon>Eukaryota</taxon>
        <taxon>Viridiplantae</taxon>
        <taxon>Streptophyta</taxon>
        <taxon>Embryophyta</taxon>
        <taxon>Tracheophyta</taxon>
        <taxon>Spermatophyta</taxon>
        <taxon>Magnoliopsida</taxon>
        <taxon>eudicotyledons</taxon>
        <taxon>Gunneridae</taxon>
        <taxon>Pentapetalae</taxon>
        <taxon>asterids</taxon>
        <taxon>campanulids</taxon>
        <taxon>Asterales</taxon>
        <taxon>Asteraceae</taxon>
        <taxon>Asteroideae</taxon>
        <taxon>Heliantheae alliance</taxon>
        <taxon>Tageteae</taxon>
        <taxon>Tagetes</taxon>
    </lineage>
</organism>
<evidence type="ECO:0000256" key="4">
    <source>
        <dbReference type="ARBA" id="ARBA00023306"/>
    </source>
</evidence>
<evidence type="ECO:0000256" key="1">
    <source>
        <dbReference type="ARBA" id="ARBA00004642"/>
    </source>
</evidence>
<sequence>MVEETGTSGYECTEQTPVTEASNSISDQRNEQFEDTEVTISGKRRRIDCNNDEDVLKLQYRDIDVNFRENVASTAVSGTSDHVNSLVMYSTNDDCYDLISDLKDESVSVTDILMSSNDDGFSSESSTSISSVVCLESEDMESSLSSSIKKKKSPAPVTTTTTEATSRRKPPPPAELMPSAAELEEFFSKAEKYEQKRFAKKYNFDIVKDIPMEGRYQWLPLKP</sequence>
<keyword evidence="3" id="KW-0649">Protein kinase inhibitor</keyword>
<keyword evidence="8" id="KW-1185">Reference proteome</keyword>
<feature type="region of interest" description="Disordered" evidence="5">
    <location>
        <begin position="1"/>
        <end position="37"/>
    </location>
</feature>
<comment type="similarity">
    <text evidence="2">Belongs to the CDI family. ICK/KRP subfamily.</text>
</comment>
<dbReference type="AlphaFoldDB" id="A0AAD8LKD2"/>
<evidence type="ECO:0000256" key="3">
    <source>
        <dbReference type="ARBA" id="ARBA00023013"/>
    </source>
</evidence>
<dbReference type="InterPro" id="IPR044275">
    <property type="entry name" value="KRP"/>
</dbReference>
<dbReference type="GO" id="GO:0005654">
    <property type="term" value="C:nucleoplasm"/>
    <property type="evidence" value="ECO:0007669"/>
    <property type="project" value="UniProtKB-SubCell"/>
</dbReference>
<dbReference type="GO" id="GO:0004861">
    <property type="term" value="F:cyclin-dependent protein serine/threonine kinase inhibitor activity"/>
    <property type="evidence" value="ECO:0007669"/>
    <property type="project" value="InterPro"/>
</dbReference>
<feature type="domain" description="Cyclin-dependent kinase inhibitor" evidence="6">
    <location>
        <begin position="178"/>
        <end position="218"/>
    </location>
</feature>
<dbReference type="InterPro" id="IPR003175">
    <property type="entry name" value="CDI_dom"/>
</dbReference>
<evidence type="ECO:0000256" key="2">
    <source>
        <dbReference type="ARBA" id="ARBA00010274"/>
    </source>
</evidence>
<feature type="compositionally biased region" description="Polar residues" evidence="5">
    <location>
        <begin position="1"/>
        <end position="27"/>
    </location>
</feature>
<keyword evidence="4" id="KW-0131">Cell cycle</keyword>
<dbReference type="Gene3D" id="4.10.365.10">
    <property type="entry name" value="p27"/>
    <property type="match status" value="1"/>
</dbReference>
<evidence type="ECO:0000256" key="5">
    <source>
        <dbReference type="SAM" id="MobiDB-lite"/>
    </source>
</evidence>
<dbReference type="PANTHER" id="PTHR46776">
    <property type="entry name" value="CYCLIN-DEPENDENT KINASE INHIBITOR 4-RELATED"/>
    <property type="match status" value="1"/>
</dbReference>
<evidence type="ECO:0000313" key="7">
    <source>
        <dbReference type="EMBL" id="KAK1439917.1"/>
    </source>
</evidence>
<dbReference type="GO" id="GO:0051726">
    <property type="term" value="P:regulation of cell cycle"/>
    <property type="evidence" value="ECO:0007669"/>
    <property type="project" value="InterPro"/>
</dbReference>
<dbReference type="Pfam" id="PF02234">
    <property type="entry name" value="CDI"/>
    <property type="match status" value="1"/>
</dbReference>
<reference evidence="7" key="1">
    <citation type="journal article" date="2023" name="bioRxiv">
        <title>Improved chromosome-level genome assembly for marigold (Tagetes erecta).</title>
        <authorList>
            <person name="Jiang F."/>
            <person name="Yuan L."/>
            <person name="Wang S."/>
            <person name="Wang H."/>
            <person name="Xu D."/>
            <person name="Wang A."/>
            <person name="Fan W."/>
        </authorList>
    </citation>
    <scope>NUCLEOTIDE SEQUENCE</scope>
    <source>
        <strain evidence="7">WSJ</strain>
        <tissue evidence="7">Leaf</tissue>
    </source>
</reference>
<feature type="region of interest" description="Disordered" evidence="5">
    <location>
        <begin position="145"/>
        <end position="179"/>
    </location>
</feature>
<proteinExistence type="inferred from homology"/>
<dbReference type="EMBL" id="JAUHHV010000001">
    <property type="protein sequence ID" value="KAK1439917.1"/>
    <property type="molecule type" value="Genomic_DNA"/>
</dbReference>
<comment type="caution">
    <text evidence="7">The sequence shown here is derived from an EMBL/GenBank/DDBJ whole genome shotgun (WGS) entry which is preliminary data.</text>
</comment>
<comment type="subcellular location">
    <subcellularLocation>
        <location evidence="1">Nucleus</location>
        <location evidence="1">Nucleoplasm</location>
    </subcellularLocation>
</comment>